<sequence>MTLGCPCLDGRAPGAAAGRGWEAQPGACGVPLRPPVPPQRHDCPQLPERGGRATGGPQSPAAGRGRVGG</sequence>
<protein>
    <submittedName>
        <fullName evidence="2">Uncharacterized protein</fullName>
    </submittedName>
</protein>
<accession>A0A2U9P8Q9</accession>
<dbReference type="AlphaFoldDB" id="A0A2U9P8Q9"/>
<evidence type="ECO:0000313" key="3">
    <source>
        <dbReference type="Proteomes" id="UP000247634"/>
    </source>
</evidence>
<evidence type="ECO:0000313" key="2">
    <source>
        <dbReference type="EMBL" id="AWT45501.1"/>
    </source>
</evidence>
<reference evidence="2 3" key="1">
    <citation type="submission" date="2018-06" db="EMBL/GenBank/DDBJ databases">
        <title>The complete genome sequence of a nosiheptide producer Streptomyces actuosus ATCC 25421: deducing the ability of producing a new class III lantibiotics.</title>
        <authorList>
            <person name="Liu W."/>
            <person name="Sun F."/>
            <person name="Hu Y."/>
        </authorList>
    </citation>
    <scope>NUCLEOTIDE SEQUENCE [LARGE SCALE GENOMIC DNA]</scope>
    <source>
        <strain evidence="2 3">ATCC 25421</strain>
    </source>
</reference>
<dbReference type="Proteomes" id="UP000247634">
    <property type="component" value="Chromosome"/>
</dbReference>
<feature type="region of interest" description="Disordered" evidence="1">
    <location>
        <begin position="13"/>
        <end position="69"/>
    </location>
</feature>
<proteinExistence type="predicted"/>
<name>A0A2U9P8Q9_STRAS</name>
<dbReference type="KEGG" id="sact:DMT42_26600"/>
<keyword evidence="3" id="KW-1185">Reference proteome</keyword>
<organism evidence="2 3">
    <name type="scientific">Streptomyces actuosus</name>
    <dbReference type="NCBI Taxonomy" id="1885"/>
    <lineage>
        <taxon>Bacteria</taxon>
        <taxon>Bacillati</taxon>
        <taxon>Actinomycetota</taxon>
        <taxon>Actinomycetes</taxon>
        <taxon>Kitasatosporales</taxon>
        <taxon>Streptomycetaceae</taxon>
        <taxon>Streptomyces</taxon>
    </lineage>
</organism>
<dbReference type="OrthoDB" id="4338308at2"/>
<evidence type="ECO:0000256" key="1">
    <source>
        <dbReference type="SAM" id="MobiDB-lite"/>
    </source>
</evidence>
<dbReference type="EMBL" id="CP029788">
    <property type="protein sequence ID" value="AWT45501.1"/>
    <property type="molecule type" value="Genomic_DNA"/>
</dbReference>
<gene>
    <name evidence="2" type="ORF">DMT42_26600</name>
</gene>